<dbReference type="AlphaFoldDB" id="A0AAP0S4R4"/>
<proteinExistence type="predicted"/>
<dbReference type="EMBL" id="JBBPBK010000004">
    <property type="protein sequence ID" value="KAK9287012.1"/>
    <property type="molecule type" value="Genomic_DNA"/>
</dbReference>
<name>A0AAP0S4R4_LIQFO</name>
<dbReference type="Proteomes" id="UP001415857">
    <property type="component" value="Unassembled WGS sequence"/>
</dbReference>
<organism evidence="1 2">
    <name type="scientific">Liquidambar formosana</name>
    <name type="common">Formosan gum</name>
    <dbReference type="NCBI Taxonomy" id="63359"/>
    <lineage>
        <taxon>Eukaryota</taxon>
        <taxon>Viridiplantae</taxon>
        <taxon>Streptophyta</taxon>
        <taxon>Embryophyta</taxon>
        <taxon>Tracheophyta</taxon>
        <taxon>Spermatophyta</taxon>
        <taxon>Magnoliopsida</taxon>
        <taxon>eudicotyledons</taxon>
        <taxon>Gunneridae</taxon>
        <taxon>Pentapetalae</taxon>
        <taxon>Saxifragales</taxon>
        <taxon>Altingiaceae</taxon>
        <taxon>Liquidambar</taxon>
    </lineage>
</organism>
<sequence length="71" mass="8002">MSISRVGSYSFSCLFKEINSNLEFAISGVYGPHILADRLWEELEAVHKVWNVPWCIARDFNVGICPLLAST</sequence>
<keyword evidence="2" id="KW-1185">Reference proteome</keyword>
<accession>A0AAP0S4R4</accession>
<comment type="caution">
    <text evidence="1">The sequence shown here is derived from an EMBL/GenBank/DDBJ whole genome shotgun (WGS) entry which is preliminary data.</text>
</comment>
<reference evidence="1 2" key="1">
    <citation type="journal article" date="2024" name="Plant J.">
        <title>Genome sequences and population genomics reveal climatic adaptation and genomic divergence between two closely related sweetgum species.</title>
        <authorList>
            <person name="Xu W.Q."/>
            <person name="Ren C.Q."/>
            <person name="Zhang X.Y."/>
            <person name="Comes H.P."/>
            <person name="Liu X.H."/>
            <person name="Li Y.G."/>
            <person name="Kettle C.J."/>
            <person name="Jalonen R."/>
            <person name="Gaisberger H."/>
            <person name="Ma Y.Z."/>
            <person name="Qiu Y.X."/>
        </authorList>
    </citation>
    <scope>NUCLEOTIDE SEQUENCE [LARGE SCALE GENOMIC DNA]</scope>
    <source>
        <strain evidence="1">Hangzhou</strain>
    </source>
</reference>
<gene>
    <name evidence="1" type="ORF">L1049_015420</name>
</gene>
<evidence type="ECO:0000313" key="2">
    <source>
        <dbReference type="Proteomes" id="UP001415857"/>
    </source>
</evidence>
<protein>
    <submittedName>
        <fullName evidence="1">Uncharacterized protein</fullName>
    </submittedName>
</protein>
<evidence type="ECO:0000313" key="1">
    <source>
        <dbReference type="EMBL" id="KAK9287012.1"/>
    </source>
</evidence>